<dbReference type="KEGG" id="vg:18504610"/>
<evidence type="ECO:0000313" key="2">
    <source>
        <dbReference type="Proteomes" id="UP000018808"/>
    </source>
</evidence>
<dbReference type="Proteomes" id="UP000018808">
    <property type="component" value="Segment"/>
</dbReference>
<name>V5US32_9CAUD</name>
<dbReference type="OrthoDB" id="26120at10239"/>
<accession>V5US32</accession>
<gene>
    <name evidence="1" type="ORF">S-MbCM7_034</name>
</gene>
<evidence type="ECO:0000313" key="1">
    <source>
        <dbReference type="EMBL" id="AHB80448.1"/>
    </source>
</evidence>
<protein>
    <submittedName>
        <fullName evidence="1">Uncharacterized protein</fullName>
    </submittedName>
</protein>
<reference evidence="1 2" key="1">
    <citation type="journal article" date="2014" name="Nature">
        <title>Viral tagging reveals discrete populations in Synechococcus viral genome sequence space.</title>
        <authorList>
            <person name="Deng L."/>
            <person name="Ignacio Espinoza J.C."/>
            <person name="Gregory A.C."/>
            <person name="Poulos B.T."/>
            <person name="Weitz J.S."/>
            <person name="Hugenholtz P."/>
            <person name="Sullivan M.B."/>
        </authorList>
    </citation>
    <scope>NUCLEOTIDE SEQUENCE [LARGE SCALE GENOMIC DNA]</scope>
</reference>
<sequence>MKVPTQPELTHMQLQAMLRDHSIHESELVYCGKREYTTDYAAHPEYHGQLMHWYIIGGDHEVPVCDIASVDQVDDDDCVPENDGWGLDRAD</sequence>
<organism evidence="1 2">
    <name type="scientific">Synechococcus phage ACG-2014h</name>
    <dbReference type="NCBI Taxonomy" id="1340810"/>
    <lineage>
        <taxon>Viruses</taxon>
        <taxon>Duplodnaviria</taxon>
        <taxon>Heunggongvirae</taxon>
        <taxon>Uroviricota</taxon>
        <taxon>Caudoviricetes</taxon>
        <taxon>Pantevenvirales</taxon>
        <taxon>Kyanoviridae</taxon>
        <taxon>Sedonavirus</taxon>
        <taxon>Sedonavirus tusconh</taxon>
    </lineage>
</organism>
<dbReference type="EMBL" id="KF156338">
    <property type="protein sequence ID" value="AHB80448.1"/>
    <property type="molecule type" value="Genomic_DNA"/>
</dbReference>
<dbReference type="RefSeq" id="YP_009008168.1">
    <property type="nucleotide sequence ID" value="NC_023587.1"/>
</dbReference>
<proteinExistence type="predicted"/>
<dbReference type="GeneID" id="18504610"/>
<keyword evidence="2" id="KW-1185">Reference proteome</keyword>